<dbReference type="Gene3D" id="3.10.580.10">
    <property type="entry name" value="CBS-domain"/>
    <property type="match status" value="1"/>
</dbReference>
<dbReference type="EMBL" id="JBHSYM010000106">
    <property type="protein sequence ID" value="MFC7017513.1"/>
    <property type="molecule type" value="Genomic_DNA"/>
</dbReference>
<dbReference type="PROSITE" id="PS00211">
    <property type="entry name" value="ABC_TRANSPORTER_1"/>
    <property type="match status" value="1"/>
</dbReference>
<comment type="caution">
    <text evidence="8">The sequence shown here is derived from an EMBL/GenBank/DDBJ whole genome shotgun (WGS) entry which is preliminary data.</text>
</comment>
<dbReference type="InterPro" id="IPR027417">
    <property type="entry name" value="P-loop_NTPase"/>
</dbReference>
<organism evidence="8 9">
    <name type="scientific">Streptomyces viridiviolaceus</name>
    <dbReference type="NCBI Taxonomy" id="68282"/>
    <lineage>
        <taxon>Bacteria</taxon>
        <taxon>Bacillati</taxon>
        <taxon>Actinomycetota</taxon>
        <taxon>Actinomycetes</taxon>
        <taxon>Kitasatosporales</taxon>
        <taxon>Streptomycetaceae</taxon>
        <taxon>Streptomyces</taxon>
    </lineage>
</organism>
<evidence type="ECO:0000259" key="6">
    <source>
        <dbReference type="PROSITE" id="PS50893"/>
    </source>
</evidence>
<dbReference type="SUPFAM" id="SSF52540">
    <property type="entry name" value="P-loop containing nucleoside triphosphate hydrolases"/>
    <property type="match status" value="1"/>
</dbReference>
<dbReference type="GO" id="GO:0005524">
    <property type="term" value="F:ATP binding"/>
    <property type="evidence" value="ECO:0007669"/>
    <property type="project" value="UniProtKB-KW"/>
</dbReference>
<reference evidence="9" key="1">
    <citation type="journal article" date="2019" name="Int. J. Syst. Evol. Microbiol.">
        <title>The Global Catalogue of Microorganisms (GCM) 10K type strain sequencing project: providing services to taxonomists for standard genome sequencing and annotation.</title>
        <authorList>
            <consortium name="The Broad Institute Genomics Platform"/>
            <consortium name="The Broad Institute Genome Sequencing Center for Infectious Disease"/>
            <person name="Wu L."/>
            <person name="Ma J."/>
        </authorList>
    </citation>
    <scope>NUCLEOTIDE SEQUENCE [LARGE SCALE GENOMIC DNA]</scope>
    <source>
        <strain evidence="9">JCM 4855</strain>
    </source>
</reference>
<feature type="domain" description="ABC transporter" evidence="6">
    <location>
        <begin position="2"/>
        <end position="237"/>
    </location>
</feature>
<dbReference type="InterPro" id="IPR046342">
    <property type="entry name" value="CBS_dom_sf"/>
</dbReference>
<feature type="domain" description="CBS" evidence="7">
    <location>
        <begin position="251"/>
        <end position="314"/>
    </location>
</feature>
<dbReference type="PROSITE" id="PS51371">
    <property type="entry name" value="CBS"/>
    <property type="match status" value="1"/>
</dbReference>
<sequence length="384" mass="41066">MIRFEDVTKRYPDGTTAVGGLSFEVSEGELVTLVGPSGCGKTTTMMMVNRLIEPTSGRILVGGEDIAAVDPVRLRRRIGYVIQQVGLFPHRTVLDNTATVPALVGWKKAKARARAAELLELVGLDPATYGPRYPDQLSGGQRQRVGVARALAADPPVLLMDEPFGAVDPVVRAQLQDEFLRMQAAVRKTVLLVTHDIEEAVRLGDRIAVYGQGRIEQFDTPGAVLGSPATPRVASFVGADRGLKRLSVTEIEPGDLEQPPVVRPDDPAGRAAAELRARGARWAVVLDDRGELHGWVGAEDLQGGGSVGDQAHRMSAWVPVGAPLKQAFGVMLQHDAGWVAVLDGARFLGVLTPAKLHEALRRSVDAEARGVARAEVPFDSVADA</sequence>
<protein>
    <submittedName>
        <fullName evidence="8">ATP-binding cassette domain-containing protein</fullName>
    </submittedName>
</protein>
<evidence type="ECO:0000256" key="5">
    <source>
        <dbReference type="PROSITE-ProRule" id="PRU00703"/>
    </source>
</evidence>
<dbReference type="RefSeq" id="WP_189878567.1">
    <property type="nucleotide sequence ID" value="NZ_BMWA01000028.1"/>
</dbReference>
<evidence type="ECO:0000256" key="3">
    <source>
        <dbReference type="ARBA" id="ARBA00022741"/>
    </source>
</evidence>
<dbReference type="PANTHER" id="PTHR43117">
    <property type="entry name" value="OSMOPROTECTANT IMPORT ATP-BINDING PROTEIN OSMV"/>
    <property type="match status" value="1"/>
</dbReference>
<evidence type="ECO:0000313" key="9">
    <source>
        <dbReference type="Proteomes" id="UP001596409"/>
    </source>
</evidence>
<proteinExistence type="inferred from homology"/>
<keyword evidence="2" id="KW-0813">Transport</keyword>
<evidence type="ECO:0000256" key="2">
    <source>
        <dbReference type="ARBA" id="ARBA00022448"/>
    </source>
</evidence>
<dbReference type="InterPro" id="IPR000644">
    <property type="entry name" value="CBS_dom"/>
</dbReference>
<dbReference type="PANTHER" id="PTHR43117:SF4">
    <property type="entry name" value="OSMOPROTECTANT IMPORT ATP-BINDING PROTEIN OSMV"/>
    <property type="match status" value="1"/>
</dbReference>
<name>A0ABW2EBW3_9ACTN</name>
<dbReference type="Pfam" id="PF00571">
    <property type="entry name" value="CBS"/>
    <property type="match status" value="1"/>
</dbReference>
<keyword evidence="4 8" id="KW-0067">ATP-binding</keyword>
<dbReference type="Proteomes" id="UP001596409">
    <property type="component" value="Unassembled WGS sequence"/>
</dbReference>
<gene>
    <name evidence="8" type="ORF">ACFQMH_38680</name>
</gene>
<dbReference type="Gene3D" id="3.40.50.300">
    <property type="entry name" value="P-loop containing nucleotide triphosphate hydrolases"/>
    <property type="match status" value="1"/>
</dbReference>
<dbReference type="InterPro" id="IPR003439">
    <property type="entry name" value="ABC_transporter-like_ATP-bd"/>
</dbReference>
<dbReference type="SUPFAM" id="SSF54631">
    <property type="entry name" value="CBS-domain pair"/>
    <property type="match status" value="1"/>
</dbReference>
<accession>A0ABW2EBW3</accession>
<evidence type="ECO:0000313" key="8">
    <source>
        <dbReference type="EMBL" id="MFC7017513.1"/>
    </source>
</evidence>
<evidence type="ECO:0000259" key="7">
    <source>
        <dbReference type="PROSITE" id="PS51371"/>
    </source>
</evidence>
<dbReference type="Pfam" id="PF00005">
    <property type="entry name" value="ABC_tran"/>
    <property type="match status" value="1"/>
</dbReference>
<keyword evidence="3" id="KW-0547">Nucleotide-binding</keyword>
<dbReference type="PROSITE" id="PS50893">
    <property type="entry name" value="ABC_TRANSPORTER_2"/>
    <property type="match status" value="1"/>
</dbReference>
<evidence type="ECO:0000256" key="4">
    <source>
        <dbReference type="ARBA" id="ARBA00022840"/>
    </source>
</evidence>
<dbReference type="CDD" id="cd03295">
    <property type="entry name" value="ABC_OpuCA_Osmoprotection"/>
    <property type="match status" value="1"/>
</dbReference>
<dbReference type="InterPro" id="IPR003593">
    <property type="entry name" value="AAA+_ATPase"/>
</dbReference>
<comment type="similarity">
    <text evidence="1">Belongs to the ABC transporter superfamily.</text>
</comment>
<keyword evidence="9" id="KW-1185">Reference proteome</keyword>
<dbReference type="InterPro" id="IPR017871">
    <property type="entry name" value="ABC_transporter-like_CS"/>
</dbReference>
<evidence type="ECO:0000256" key="1">
    <source>
        <dbReference type="ARBA" id="ARBA00005417"/>
    </source>
</evidence>
<dbReference type="SMART" id="SM00382">
    <property type="entry name" value="AAA"/>
    <property type="match status" value="1"/>
</dbReference>
<keyword evidence="5" id="KW-0129">CBS domain</keyword>